<dbReference type="EMBL" id="GBRH01283538">
    <property type="protein sequence ID" value="JAD14357.1"/>
    <property type="molecule type" value="Transcribed_RNA"/>
</dbReference>
<reference evidence="1" key="2">
    <citation type="journal article" date="2015" name="Data Brief">
        <title>Shoot transcriptome of the giant reed, Arundo donax.</title>
        <authorList>
            <person name="Barrero R.A."/>
            <person name="Guerrero F.D."/>
            <person name="Moolhuijzen P."/>
            <person name="Goolsby J.A."/>
            <person name="Tidwell J."/>
            <person name="Bellgard S.E."/>
            <person name="Bellgard M.I."/>
        </authorList>
    </citation>
    <scope>NUCLEOTIDE SEQUENCE</scope>
    <source>
        <tissue evidence="1">Shoot tissue taken approximately 20 cm above the soil surface</tissue>
    </source>
</reference>
<protein>
    <submittedName>
        <fullName evidence="1">Uncharacterized protein</fullName>
    </submittedName>
</protein>
<reference evidence="1" key="1">
    <citation type="submission" date="2014-09" db="EMBL/GenBank/DDBJ databases">
        <authorList>
            <person name="Magalhaes I.L.F."/>
            <person name="Oliveira U."/>
            <person name="Santos F.R."/>
            <person name="Vidigal T.H.D.A."/>
            <person name="Brescovit A.D."/>
            <person name="Santos A.J."/>
        </authorList>
    </citation>
    <scope>NUCLEOTIDE SEQUENCE</scope>
    <source>
        <tissue evidence="1">Shoot tissue taken approximately 20 cm above the soil surface</tissue>
    </source>
</reference>
<name>A0A0A8XRK2_ARUDO</name>
<dbReference type="AlphaFoldDB" id="A0A0A8XRK2"/>
<proteinExistence type="predicted"/>
<evidence type="ECO:0000313" key="1">
    <source>
        <dbReference type="EMBL" id="JAD14357.1"/>
    </source>
</evidence>
<accession>A0A0A8XRK2</accession>
<organism evidence="1">
    <name type="scientific">Arundo donax</name>
    <name type="common">Giant reed</name>
    <name type="synonym">Donax arundinaceus</name>
    <dbReference type="NCBI Taxonomy" id="35708"/>
    <lineage>
        <taxon>Eukaryota</taxon>
        <taxon>Viridiplantae</taxon>
        <taxon>Streptophyta</taxon>
        <taxon>Embryophyta</taxon>
        <taxon>Tracheophyta</taxon>
        <taxon>Spermatophyta</taxon>
        <taxon>Magnoliopsida</taxon>
        <taxon>Liliopsida</taxon>
        <taxon>Poales</taxon>
        <taxon>Poaceae</taxon>
        <taxon>PACMAD clade</taxon>
        <taxon>Arundinoideae</taxon>
        <taxon>Arundineae</taxon>
        <taxon>Arundo</taxon>
    </lineage>
</organism>
<sequence>MKMSTSFEALLYVLLCTFSIYLHACYTAFCCRSI</sequence>